<feature type="region of interest" description="Disordered" evidence="1">
    <location>
        <begin position="1"/>
        <end position="24"/>
    </location>
</feature>
<protein>
    <submittedName>
        <fullName evidence="2">Uncharacterized protein</fullName>
    </submittedName>
</protein>
<proteinExistence type="predicted"/>
<sequence>MTNRERTPQHEVGESGSSGGIGMRDQISATIARARAAIRLSRERAERSRAIVDVSGFVVEEAQRATDASRRIRAELRESVVAYVRDLRAQGVPSERMLVLVKAAVREATRRRSSMPTRRARSWRTSCAGAWTLTTMPPDRSRATRETMTRRDVRGIPATCRDVDELRHELELLLERTAQARDVCAASAVHVKAACAQSIATRESVRASRQQWQAWRTGLAAALSRAAERRARATLHRCETCEAVRFAVGAAEAPPDASAAPAEWIVPPAMVRTRLRIDWTGLVIVPATCPRCAAVRDGGAALAPDASTDPETSDDAEMLGRLLDDISDAATAIAARCPSLDEEQALELAIETIVGSGWGDGPPDVSLDDMAALGDALRALARALREGAADDAVGVVRGLPQRSGHFRPTLRPR</sequence>
<dbReference type="KEGG" id="gba:J421_2237"/>
<feature type="compositionally biased region" description="Basic and acidic residues" evidence="1">
    <location>
        <begin position="1"/>
        <end position="13"/>
    </location>
</feature>
<accession>W0RFB8</accession>
<dbReference type="RefSeq" id="WP_025411260.1">
    <property type="nucleotide sequence ID" value="NZ_CP007128.1"/>
</dbReference>
<dbReference type="InParanoid" id="W0RFB8"/>
<gene>
    <name evidence="2" type="ORF">J421_2237</name>
</gene>
<reference evidence="2 3" key="1">
    <citation type="journal article" date="2014" name="Genome Announc.">
        <title>Genome Sequence and Methylome of Soil Bacterium Gemmatirosa kalamazoonensis KBS708T, a Member of the Rarely Cultivated Gemmatimonadetes Phylum.</title>
        <authorList>
            <person name="Debruyn J.M."/>
            <person name="Radosevich M."/>
            <person name="Wommack K.E."/>
            <person name="Polson S.W."/>
            <person name="Hauser L.J."/>
            <person name="Fawaz M.N."/>
            <person name="Korlach J."/>
            <person name="Tsai Y.C."/>
        </authorList>
    </citation>
    <scope>NUCLEOTIDE SEQUENCE [LARGE SCALE GENOMIC DNA]</scope>
    <source>
        <strain evidence="2 3">KBS708</strain>
    </source>
</reference>
<dbReference type="HOGENOM" id="CLU_665255_0_0_0"/>
<organism evidence="2 3">
    <name type="scientific">Gemmatirosa kalamazoonensis</name>
    <dbReference type="NCBI Taxonomy" id="861299"/>
    <lineage>
        <taxon>Bacteria</taxon>
        <taxon>Pseudomonadati</taxon>
        <taxon>Gemmatimonadota</taxon>
        <taxon>Gemmatimonadia</taxon>
        <taxon>Gemmatimonadales</taxon>
        <taxon>Gemmatimonadaceae</taxon>
        <taxon>Gemmatirosa</taxon>
    </lineage>
</organism>
<dbReference type="PATRIC" id="fig|861299.3.peg.2274"/>
<dbReference type="AlphaFoldDB" id="W0RFB8"/>
<evidence type="ECO:0000256" key="1">
    <source>
        <dbReference type="SAM" id="MobiDB-lite"/>
    </source>
</evidence>
<dbReference type="EMBL" id="CP007128">
    <property type="protein sequence ID" value="AHG89774.1"/>
    <property type="molecule type" value="Genomic_DNA"/>
</dbReference>
<dbReference type="STRING" id="861299.J421_2237"/>
<keyword evidence="3" id="KW-1185">Reference proteome</keyword>
<dbReference type="Proteomes" id="UP000019151">
    <property type="component" value="Chromosome"/>
</dbReference>
<evidence type="ECO:0000313" key="3">
    <source>
        <dbReference type="Proteomes" id="UP000019151"/>
    </source>
</evidence>
<evidence type="ECO:0000313" key="2">
    <source>
        <dbReference type="EMBL" id="AHG89774.1"/>
    </source>
</evidence>
<name>W0RFB8_9BACT</name>